<dbReference type="Proteomes" id="UP000268844">
    <property type="component" value="Unassembled WGS sequence"/>
</dbReference>
<evidence type="ECO:0000313" key="2">
    <source>
        <dbReference type="Proteomes" id="UP000268844"/>
    </source>
</evidence>
<keyword evidence="2" id="KW-1185">Reference proteome</keyword>
<dbReference type="AlphaFoldDB" id="A0A3S4CBS4"/>
<proteinExistence type="predicted"/>
<evidence type="ECO:0000313" key="1">
    <source>
        <dbReference type="EMBL" id="VDS04539.1"/>
    </source>
</evidence>
<protein>
    <submittedName>
        <fullName evidence="1">Uncharacterized protein</fullName>
    </submittedName>
</protein>
<reference evidence="1 2" key="1">
    <citation type="submission" date="2018-12" db="EMBL/GenBank/DDBJ databases">
        <authorList>
            <person name="Criscuolo A."/>
        </authorList>
    </citation>
    <scope>NUCLEOTIDE SEQUENCE [LARGE SCALE GENOMIC DNA]</scope>
    <source>
        <strain evidence="1">ACIP1116281</strain>
    </source>
</reference>
<dbReference type="OrthoDB" id="241504at2"/>
<accession>A0A3S4CBS4</accession>
<gene>
    <name evidence="1" type="ORF">DEVEQU_01677</name>
</gene>
<dbReference type="EMBL" id="UZWD01000023">
    <property type="protein sequence ID" value="VDS04539.1"/>
    <property type="molecule type" value="Genomic_DNA"/>
</dbReference>
<dbReference type="RefSeq" id="WP_126150115.1">
    <property type="nucleotide sequence ID" value="NZ_JBHTMH010000001.1"/>
</dbReference>
<name>A0A3S4CBS4_9HYPH</name>
<sequence>MEELKFGFWLSLLMLPFGGAGTSPQTSINTAPPVSTSYLHFALENADTEQVTHAVEEGYAAAGVSRNDTLTWQFQPYDGIVNWYNQHSQVINLSELPSDDEVAPYWDNWSKTLTAGNWDWRAFFADEAEARTMARFNQFVLAAHEYGHALTYRYDPEHEAREGNEVNCRELPADRLAAGLLEEMAGVDPLIAGYRQRYAELVAAINAAIAQDIRYAVIDYARLDADCHLMHVAQPDETTMAPYASAYFARWQALLETDLPPLAQLYETYLYAPLRARLSQSSDEASWVTTVDWIDDDIAGNFEHGAITGWRLPAFAPDGRLYVMSYAVTPGDGDVGLFVSYGPAGSKKKTVIDSAALGARVADPQFFDLTAFLPLGPDRFLAASSDLWGDEASVVVLDVERGPEGWTHRMAQPLPGVVPSETRLRMGADGVVRLDIYQFGDDDAPARWLSYRLDADRLETGAMTELPDSPYVRFSDLPDGAGLLIDQQNPSVLLERDGPALRIAGNGLQGYKELGDPLEIEFISPSAAIGMDGRIRVLDYEPYLEQYVVREIELER</sequence>
<organism evidence="1 2">
    <name type="scientific">Devosia equisanguinis</name>
    <dbReference type="NCBI Taxonomy" id="2490941"/>
    <lineage>
        <taxon>Bacteria</taxon>
        <taxon>Pseudomonadati</taxon>
        <taxon>Pseudomonadota</taxon>
        <taxon>Alphaproteobacteria</taxon>
        <taxon>Hyphomicrobiales</taxon>
        <taxon>Devosiaceae</taxon>
        <taxon>Devosia</taxon>
    </lineage>
</organism>